<dbReference type="CDD" id="cd00854">
    <property type="entry name" value="NagA"/>
    <property type="match status" value="1"/>
</dbReference>
<organism evidence="7 8">
    <name type="scientific">Parapedobacter deserti</name>
    <dbReference type="NCBI Taxonomy" id="1912957"/>
    <lineage>
        <taxon>Bacteria</taxon>
        <taxon>Pseudomonadati</taxon>
        <taxon>Bacteroidota</taxon>
        <taxon>Sphingobacteriia</taxon>
        <taxon>Sphingobacteriales</taxon>
        <taxon>Sphingobacteriaceae</taxon>
        <taxon>Parapedobacter</taxon>
    </lineage>
</organism>
<evidence type="ECO:0000256" key="5">
    <source>
        <dbReference type="PIRNR" id="PIRNR038994"/>
    </source>
</evidence>
<dbReference type="EC" id="3.5.1.25" evidence="7"/>
<evidence type="ECO:0000313" key="8">
    <source>
        <dbReference type="Proteomes" id="UP001595526"/>
    </source>
</evidence>
<dbReference type="GO" id="GO:0008448">
    <property type="term" value="F:N-acetylglucosamine-6-phosphate deacetylase activity"/>
    <property type="evidence" value="ECO:0007669"/>
    <property type="project" value="UniProtKB-EC"/>
</dbReference>
<feature type="domain" description="Amidohydrolase-related" evidence="6">
    <location>
        <begin position="54"/>
        <end position="367"/>
    </location>
</feature>
<dbReference type="InterPro" id="IPR032466">
    <property type="entry name" value="Metal_Hydrolase"/>
</dbReference>
<evidence type="ECO:0000256" key="4">
    <source>
        <dbReference type="ARBA" id="ARBA00023277"/>
    </source>
</evidence>
<protein>
    <submittedName>
        <fullName evidence="7">N-acetylglucosamine-6-phosphate deacetylase</fullName>
        <ecNumber evidence="7">3.5.1.25</ecNumber>
    </submittedName>
</protein>
<accession>A0ABV7JNJ7</accession>
<keyword evidence="2" id="KW-0479">Metal-binding</keyword>
<dbReference type="EMBL" id="JBHRTA010000059">
    <property type="protein sequence ID" value="MFC3199653.1"/>
    <property type="molecule type" value="Genomic_DNA"/>
</dbReference>
<dbReference type="PANTHER" id="PTHR11113">
    <property type="entry name" value="N-ACETYLGLUCOSAMINE-6-PHOSPHATE DEACETYLASE"/>
    <property type="match status" value="1"/>
</dbReference>
<dbReference type="Gene3D" id="2.30.40.10">
    <property type="entry name" value="Urease, subunit C, domain 1"/>
    <property type="match status" value="1"/>
</dbReference>
<keyword evidence="3 5" id="KW-0378">Hydrolase</keyword>
<keyword evidence="4 5" id="KW-0119">Carbohydrate metabolism</keyword>
<dbReference type="InterPro" id="IPR006680">
    <property type="entry name" value="Amidohydro-rel"/>
</dbReference>
<keyword evidence="8" id="KW-1185">Reference proteome</keyword>
<dbReference type="SUPFAM" id="SSF51556">
    <property type="entry name" value="Metallo-dependent hydrolases"/>
    <property type="match status" value="1"/>
</dbReference>
<dbReference type="RefSeq" id="WP_379025485.1">
    <property type="nucleotide sequence ID" value="NZ_JBHRTA010000059.1"/>
</dbReference>
<comment type="caution">
    <text evidence="7">The sequence shown here is derived from an EMBL/GenBank/DDBJ whole genome shotgun (WGS) entry which is preliminary data.</text>
</comment>
<dbReference type="Gene3D" id="3.20.20.140">
    <property type="entry name" value="Metal-dependent hydrolases"/>
    <property type="match status" value="1"/>
</dbReference>
<dbReference type="NCBIfam" id="TIGR00221">
    <property type="entry name" value="nagA"/>
    <property type="match status" value="1"/>
</dbReference>
<dbReference type="SUPFAM" id="SSF51338">
    <property type="entry name" value="Composite domain of metallo-dependent hydrolases"/>
    <property type="match status" value="1"/>
</dbReference>
<proteinExistence type="inferred from homology"/>
<dbReference type="Proteomes" id="UP001595526">
    <property type="component" value="Unassembled WGS sequence"/>
</dbReference>
<dbReference type="InterPro" id="IPR003764">
    <property type="entry name" value="GlcNAc_6-P_deAcase"/>
</dbReference>
<evidence type="ECO:0000259" key="6">
    <source>
        <dbReference type="Pfam" id="PF01979"/>
    </source>
</evidence>
<dbReference type="PANTHER" id="PTHR11113:SF14">
    <property type="entry name" value="N-ACETYLGLUCOSAMINE-6-PHOSPHATE DEACETYLASE"/>
    <property type="match status" value="1"/>
</dbReference>
<gene>
    <name evidence="7" type="primary">nagA</name>
    <name evidence="7" type="ORF">ACFOET_18695</name>
</gene>
<name>A0ABV7JNJ7_9SPHI</name>
<comment type="similarity">
    <text evidence="1 5">Belongs to the metallo-dependent hydrolases superfamily. NagA family.</text>
</comment>
<evidence type="ECO:0000313" key="7">
    <source>
        <dbReference type="EMBL" id="MFC3199653.1"/>
    </source>
</evidence>
<evidence type="ECO:0000256" key="2">
    <source>
        <dbReference type="ARBA" id="ARBA00022723"/>
    </source>
</evidence>
<dbReference type="InterPro" id="IPR011059">
    <property type="entry name" value="Metal-dep_hydrolase_composite"/>
</dbReference>
<sequence>MKESFIAIANGTVFTGDSMVNDKTVLIKDGRIVDLVRPAEVPGDADVFDAAGCYVAPGFIDLQVYGGGGQLFSADPTAGAMDEIASALVESGTTGFMITMATNSMEVVDKALEVLTFYQHEALLGLHLEGPYLNPSKRGAHPAEYIRNPDKVEIASLLAAAKGCLKMMTIAPERFDAETLTLLLDAGVLLSAGHSNASYDEAMAGFSNGIRAVTHLFNAMSPFHHRNPGLPGAAFQTDQACASIIADGIHVDYQVLSISKKLLGERMFLITDAVTAVQVGTYTHVFQGDRYTLPDGTLSGSALTMMQAVANCVRHAGIPLAEALRMASLYPASLIGAQALGRVHAGTTANLVVFDHHYAIKQVFLSGRPHKELRPY</sequence>
<evidence type="ECO:0000256" key="1">
    <source>
        <dbReference type="ARBA" id="ARBA00010716"/>
    </source>
</evidence>
<dbReference type="PIRSF" id="PIRSF038994">
    <property type="entry name" value="NagA"/>
    <property type="match status" value="1"/>
</dbReference>
<reference evidence="8" key="1">
    <citation type="journal article" date="2019" name="Int. J. Syst. Evol. Microbiol.">
        <title>The Global Catalogue of Microorganisms (GCM) 10K type strain sequencing project: providing services to taxonomists for standard genome sequencing and annotation.</title>
        <authorList>
            <consortium name="The Broad Institute Genomics Platform"/>
            <consortium name="The Broad Institute Genome Sequencing Center for Infectious Disease"/>
            <person name="Wu L."/>
            <person name="Ma J."/>
        </authorList>
    </citation>
    <scope>NUCLEOTIDE SEQUENCE [LARGE SCALE GENOMIC DNA]</scope>
    <source>
        <strain evidence="8">KCTC 52416</strain>
    </source>
</reference>
<evidence type="ECO:0000256" key="3">
    <source>
        <dbReference type="ARBA" id="ARBA00022801"/>
    </source>
</evidence>
<dbReference type="Pfam" id="PF01979">
    <property type="entry name" value="Amidohydro_1"/>
    <property type="match status" value="1"/>
</dbReference>